<dbReference type="InterPro" id="IPR029058">
    <property type="entry name" value="AB_hydrolase_fold"/>
</dbReference>
<dbReference type="SUPFAM" id="SSF53474">
    <property type="entry name" value="alpha/beta-Hydrolases"/>
    <property type="match status" value="1"/>
</dbReference>
<dbReference type="Proteomes" id="UP000283530">
    <property type="component" value="Unassembled WGS sequence"/>
</dbReference>
<name>A0A443PTL8_9MAGN</name>
<organism evidence="6 7">
    <name type="scientific">Cinnamomum micranthum f. kanehirae</name>
    <dbReference type="NCBI Taxonomy" id="337451"/>
    <lineage>
        <taxon>Eukaryota</taxon>
        <taxon>Viridiplantae</taxon>
        <taxon>Streptophyta</taxon>
        <taxon>Embryophyta</taxon>
        <taxon>Tracheophyta</taxon>
        <taxon>Spermatophyta</taxon>
        <taxon>Magnoliopsida</taxon>
        <taxon>Magnoliidae</taxon>
        <taxon>Laurales</taxon>
        <taxon>Lauraceae</taxon>
        <taxon>Cinnamomum</taxon>
    </lineage>
</organism>
<dbReference type="PANTHER" id="PTHR22753:SF14">
    <property type="entry name" value="MONOACYLGLYCEROL_DIACYLGLYCEROL O-ACYLTRANSFERASE"/>
    <property type="match status" value="1"/>
</dbReference>
<feature type="region of interest" description="Disordered" evidence="4">
    <location>
        <begin position="1"/>
        <end position="67"/>
    </location>
</feature>
<dbReference type="GO" id="GO:0004144">
    <property type="term" value="F:diacylglycerol O-acyltransferase activity"/>
    <property type="evidence" value="ECO:0007669"/>
    <property type="project" value="UniProtKB-ARBA"/>
</dbReference>
<keyword evidence="2 6" id="KW-0808">Transferase</keyword>
<evidence type="ECO:0000313" key="6">
    <source>
        <dbReference type="EMBL" id="RWR94110.1"/>
    </source>
</evidence>
<evidence type="ECO:0000256" key="2">
    <source>
        <dbReference type="ARBA" id="ARBA00022679"/>
    </source>
</evidence>
<evidence type="ECO:0000313" key="7">
    <source>
        <dbReference type="Proteomes" id="UP000283530"/>
    </source>
</evidence>
<dbReference type="AlphaFoldDB" id="A0A443PTL8"/>
<evidence type="ECO:0000256" key="4">
    <source>
        <dbReference type="SAM" id="MobiDB-lite"/>
    </source>
</evidence>
<proteinExistence type="inferred from homology"/>
<dbReference type="GO" id="GO:0019432">
    <property type="term" value="P:triglyceride biosynthetic process"/>
    <property type="evidence" value="ECO:0007669"/>
    <property type="project" value="UniProtKB-ARBA"/>
</dbReference>
<sequence length="701" mass="78562">MAFSISYASRIPPPSAPHPTISKYRTRVRVRSQVSENSELASRDRVKTVASDNGGIGGGGRKSHVQKPEGLLSERLGLLYGDGYGTHSVADYLDWAREMVRPDGGPPRWFSPVECGSPIEGSPVLLFLPGIDGVGLGLTLHHKALGRVFEVRCMHIPIYDRTPFEGLLKFVEETVRFEHSASPNKPIYLVGDTFGGCLALAVAARNPTIDLMLVLSNPATSFDKSPLKTFQPLLDAMPVELHMTVPYLLNLIIGDLVKLGVASVEEELPPSLALDQLSRSLTSMLPYLLGLADIMPKETLVWKLKLLKSAASYANSRLHAVKAEVLILASGKDNLLPSMEEAKHLQNSIQNCRVRYFRDNGHTLLLEDGVRLLTVIKGTSMYRRSRKYDYVLDYLPPTRTEFEDFFVKENGWLKRVVSPVLLSTLRDGKIVRGLAGVPNEGPVLLVGYHMLLGAELAPLIEEFIREKNILLRGIGHPGVFSEKIETSLREMAKLDSFVVFGATPVSASNFFRLFSSKSFILLYPGGSREALHRKGEEYKLFWPDQPEFVRMAARFGATIVPFGAVGEDDLGDVLLDYNDQMRIPFVRDWINNLNGSVGRLRTDLVGEEVADQDLYFPFFMPKVPGRFYYLFGKPIETKERMEMLKDRQNANEVYLQIKSEVEGIISYLLKKREDDPFRSIIQRSIYKAAWGSKLQVPTFEH</sequence>
<evidence type="ECO:0000256" key="1">
    <source>
        <dbReference type="ARBA" id="ARBA00005420"/>
    </source>
</evidence>
<dbReference type="OrthoDB" id="44277at2759"/>
<dbReference type="Pfam" id="PF03982">
    <property type="entry name" value="DAGAT"/>
    <property type="match status" value="1"/>
</dbReference>
<keyword evidence="7" id="KW-1185">Reference proteome</keyword>
<evidence type="ECO:0000259" key="5">
    <source>
        <dbReference type="Pfam" id="PF12146"/>
    </source>
</evidence>
<comment type="caution">
    <text evidence="6">The sequence shown here is derived from an EMBL/GenBank/DDBJ whole genome shotgun (WGS) entry which is preliminary data.</text>
</comment>
<dbReference type="InterPro" id="IPR007130">
    <property type="entry name" value="DAGAT"/>
</dbReference>
<dbReference type="InterPro" id="IPR022742">
    <property type="entry name" value="Hydrolase_4"/>
</dbReference>
<protein>
    <submittedName>
        <fullName evidence="6">Diacylglycerol acyltransferase</fullName>
    </submittedName>
</protein>
<dbReference type="PANTHER" id="PTHR22753">
    <property type="entry name" value="TRANSMEMBRANE PROTEIN 68"/>
    <property type="match status" value="1"/>
</dbReference>
<accession>A0A443PTL8</accession>
<dbReference type="Pfam" id="PF12146">
    <property type="entry name" value="Hydrolase_4"/>
    <property type="match status" value="1"/>
</dbReference>
<gene>
    <name evidence="6" type="ORF">CKAN_02339000</name>
</gene>
<dbReference type="Gene3D" id="3.40.50.1820">
    <property type="entry name" value="alpha/beta hydrolase"/>
    <property type="match status" value="1"/>
</dbReference>
<evidence type="ECO:0000256" key="3">
    <source>
        <dbReference type="ARBA" id="ARBA00023315"/>
    </source>
</evidence>
<dbReference type="CDD" id="cd07987">
    <property type="entry name" value="LPLAT_MGAT-like"/>
    <property type="match status" value="1"/>
</dbReference>
<dbReference type="EMBL" id="QPKB01000010">
    <property type="protein sequence ID" value="RWR94110.1"/>
    <property type="molecule type" value="Genomic_DNA"/>
</dbReference>
<dbReference type="GO" id="GO:0016020">
    <property type="term" value="C:membrane"/>
    <property type="evidence" value="ECO:0007669"/>
    <property type="project" value="TreeGrafter"/>
</dbReference>
<keyword evidence="3 6" id="KW-0012">Acyltransferase</keyword>
<comment type="similarity">
    <text evidence="1">Belongs to the diacylglycerol acyltransferase family.</text>
</comment>
<reference evidence="6 7" key="1">
    <citation type="journal article" date="2019" name="Nat. Plants">
        <title>Stout camphor tree genome fills gaps in understanding of flowering plant genome evolution.</title>
        <authorList>
            <person name="Chaw S.M."/>
            <person name="Liu Y.C."/>
            <person name="Wu Y.W."/>
            <person name="Wang H.Y."/>
            <person name="Lin C.I."/>
            <person name="Wu C.S."/>
            <person name="Ke H.M."/>
            <person name="Chang L.Y."/>
            <person name="Hsu C.Y."/>
            <person name="Yang H.T."/>
            <person name="Sudianto E."/>
            <person name="Hsu M.H."/>
            <person name="Wu K.P."/>
            <person name="Wang L.N."/>
            <person name="Leebens-Mack J.H."/>
            <person name="Tsai I.J."/>
        </authorList>
    </citation>
    <scope>NUCLEOTIDE SEQUENCE [LARGE SCALE GENOMIC DNA]</scope>
    <source>
        <strain evidence="7">cv. Chaw 1501</strain>
        <tissue evidence="6">Young leaves</tissue>
    </source>
</reference>
<dbReference type="STRING" id="337451.A0A443PTL8"/>
<feature type="domain" description="Serine aminopeptidase S33" evidence="5">
    <location>
        <begin position="175"/>
        <end position="367"/>
    </location>
</feature>